<evidence type="ECO:0000313" key="2">
    <source>
        <dbReference type="EMBL" id="KAF2596136.1"/>
    </source>
</evidence>
<comment type="caution">
    <text evidence="1">The sequence shown here is derived from an EMBL/GenBank/DDBJ whole genome shotgun (WGS) entry which is preliminary data.</text>
</comment>
<dbReference type="EMBL" id="QGKW02000717">
    <property type="protein sequence ID" value="KAF2596136.1"/>
    <property type="molecule type" value="Genomic_DNA"/>
</dbReference>
<dbReference type="AlphaFoldDB" id="A0A8S9HXN2"/>
<evidence type="ECO:0000313" key="1">
    <source>
        <dbReference type="EMBL" id="KAF2562829.1"/>
    </source>
</evidence>
<sequence length="97" mass="10659">MSVYGEFPSSNSLKFQNVVDSQLEMTKTKSCLIALSTKFALSPISLCLSPRTPYILALRPFGKVWSLCSTRAWLVRGPLAILELVRGRFGYVSVASG</sequence>
<organism evidence="1">
    <name type="scientific">Brassica cretica</name>
    <name type="common">Mustard</name>
    <dbReference type="NCBI Taxonomy" id="69181"/>
    <lineage>
        <taxon>Eukaryota</taxon>
        <taxon>Viridiplantae</taxon>
        <taxon>Streptophyta</taxon>
        <taxon>Embryophyta</taxon>
        <taxon>Tracheophyta</taxon>
        <taxon>Spermatophyta</taxon>
        <taxon>Magnoliopsida</taxon>
        <taxon>eudicotyledons</taxon>
        <taxon>Gunneridae</taxon>
        <taxon>Pentapetalae</taxon>
        <taxon>rosids</taxon>
        <taxon>malvids</taxon>
        <taxon>Brassicales</taxon>
        <taxon>Brassicaceae</taxon>
        <taxon>Brassiceae</taxon>
        <taxon>Brassica</taxon>
    </lineage>
</organism>
<name>A0A8S9HXN2_BRACR</name>
<gene>
    <name evidence="2" type="ORF">F2Q68_00009650</name>
    <name evidence="1" type="ORF">F2Q70_00016669</name>
</gene>
<proteinExistence type="predicted"/>
<dbReference type="Proteomes" id="UP000712281">
    <property type="component" value="Unassembled WGS sequence"/>
</dbReference>
<accession>A0A8S9HXN2</accession>
<dbReference type="EMBL" id="QGKY02001250">
    <property type="protein sequence ID" value="KAF2562829.1"/>
    <property type="molecule type" value="Genomic_DNA"/>
</dbReference>
<reference evidence="1" key="1">
    <citation type="submission" date="2019-12" db="EMBL/GenBank/DDBJ databases">
        <title>Genome sequencing and annotation of Brassica cretica.</title>
        <authorList>
            <person name="Studholme D.J."/>
            <person name="Sarris P.F."/>
        </authorList>
    </citation>
    <scope>NUCLEOTIDE SEQUENCE</scope>
    <source>
        <strain evidence="2">PFS-001/15</strain>
        <strain evidence="1">PFS-102/07</strain>
        <tissue evidence="1">Leaf</tissue>
    </source>
</reference>
<protein>
    <submittedName>
        <fullName evidence="1">Uncharacterized protein</fullName>
    </submittedName>
</protein>